<dbReference type="InterPro" id="IPR013108">
    <property type="entry name" value="Amidohydro_3"/>
</dbReference>
<dbReference type="Gene3D" id="3.20.20.140">
    <property type="entry name" value="Metal-dependent hydrolases"/>
    <property type="match status" value="1"/>
</dbReference>
<dbReference type="STRING" id="453304.ATC03_07825"/>
<protein>
    <submittedName>
        <fullName evidence="3">Amidohydrolase</fullName>
    </submittedName>
</protein>
<dbReference type="Pfam" id="PF07969">
    <property type="entry name" value="Amidohydro_3"/>
    <property type="match status" value="1"/>
</dbReference>
<keyword evidence="4" id="KW-1185">Reference proteome</keyword>
<evidence type="ECO:0000313" key="3">
    <source>
        <dbReference type="EMBL" id="ANJ26634.1"/>
    </source>
</evidence>
<dbReference type="KEGG" id="agy:ATC03_07825"/>
<dbReference type="RefSeq" id="WP_067875247.1">
    <property type="nucleotide sequence ID" value="NZ_CP013979.1"/>
</dbReference>
<evidence type="ECO:0000313" key="4">
    <source>
        <dbReference type="Proteomes" id="UP000078437"/>
    </source>
</evidence>
<dbReference type="Proteomes" id="UP000078437">
    <property type="component" value="Chromosome"/>
</dbReference>
<dbReference type="Gene3D" id="2.30.40.10">
    <property type="entry name" value="Urease, subunit C, domain 1"/>
    <property type="match status" value="1"/>
</dbReference>
<dbReference type="AlphaFoldDB" id="A0A191WEM6"/>
<feature type="region of interest" description="Disordered" evidence="1">
    <location>
        <begin position="245"/>
        <end position="273"/>
    </location>
</feature>
<keyword evidence="3" id="KW-0378">Hydrolase</keyword>
<evidence type="ECO:0000256" key="1">
    <source>
        <dbReference type="SAM" id="MobiDB-lite"/>
    </source>
</evidence>
<dbReference type="CDD" id="cd01300">
    <property type="entry name" value="YtcJ_like"/>
    <property type="match status" value="1"/>
</dbReference>
<reference evidence="3 4" key="1">
    <citation type="journal article" date="2016" name="Int. J. Syst. Evol. Microbiol.">
        <title>Agromyces aureus sp. nov., isolated from the rhizosphere of Salix caprea L. grown in a heavy-metal-contaminated soil.</title>
        <authorList>
            <person name="Corretto E."/>
            <person name="Antonielli L."/>
            <person name="Sessitsch A."/>
            <person name="Compant S."/>
            <person name="Gorfer M."/>
            <person name="Kuffner M."/>
            <person name="Brader G."/>
        </authorList>
    </citation>
    <scope>NUCLEOTIDE SEQUENCE [LARGE SCALE GENOMIC DNA]</scope>
    <source>
        <strain evidence="3 4">AR33</strain>
    </source>
</reference>
<dbReference type="SUPFAM" id="SSF51556">
    <property type="entry name" value="Metallo-dependent hydrolases"/>
    <property type="match status" value="1"/>
</dbReference>
<reference evidence="4" key="2">
    <citation type="submission" date="2016-01" db="EMBL/GenBank/DDBJ databases">
        <title>Complete genome sequence of Agromyces aureus AR33T and comparison with related organisms.</title>
        <authorList>
            <person name="Corretto E."/>
            <person name="Antonielli L."/>
            <person name="Sessitsch A."/>
            <person name="Brader G."/>
        </authorList>
    </citation>
    <scope>NUCLEOTIDE SEQUENCE [LARGE SCALE GENOMIC DNA]</scope>
    <source>
        <strain evidence="4">AR33</strain>
    </source>
</reference>
<dbReference type="EMBL" id="CP013979">
    <property type="protein sequence ID" value="ANJ26634.1"/>
    <property type="molecule type" value="Genomic_DNA"/>
</dbReference>
<dbReference type="OrthoDB" id="3238066at2"/>
<dbReference type="SUPFAM" id="SSF51338">
    <property type="entry name" value="Composite domain of metallo-dependent hydrolases"/>
    <property type="match status" value="1"/>
</dbReference>
<accession>A0A191WEM6</accession>
<dbReference type="InterPro" id="IPR032466">
    <property type="entry name" value="Metal_Hydrolase"/>
</dbReference>
<name>A0A191WEM6_9MICO</name>
<evidence type="ECO:0000259" key="2">
    <source>
        <dbReference type="Pfam" id="PF07969"/>
    </source>
</evidence>
<sequence>MHQVFADTILVGARVITMNPRQPSAVAVAIRGGRFVAVGDAATLMELRGPRTVVEDLHGACITPGLIDSHMHPIQGIELAVGIDFGGVRDPEVFLAMLRAEADRVADGASGGWVRGWNVDYDVFSTLPMTAAAIDAATSPAPAFLMCFDGHTALANTEALRRSGITGARTFGDTSEIVVDERGTPTGCLREDSAFDLVLRTAPEYTRDETLERVRGILGGLSASGITGGCIMDGNPGTLDLLDELDGEGPGGTATSVTRAESGDPATSEAHETVSGLPVRIVSAMAHNPGYDEERTERYLAQRDRHGARWRGGLVKLFNDGVIDTGTAWLYEPDTHGDGNSSFWADPAEFERVVARYAAAGFQIATHAIGDRAIGTTIDAYVKAGVHSRRGAPHRIEHLELLADRDLARLAQFGITASVQPLHMQWRKADGSDFWAERLGPGRAALGWRVRDMIDAGAPVALGSDWPVAQTDARIGLAWARLRREPGNPDAPVFEPDQVLTPYEALQGYTVWAAQAQGDHDLGVIAPGCRADLVVWEDSPLDVGADDLLNLPVRTTIVDGQPLYAASAA</sequence>
<dbReference type="PANTHER" id="PTHR22642">
    <property type="entry name" value="IMIDAZOLONEPROPIONASE"/>
    <property type="match status" value="1"/>
</dbReference>
<dbReference type="GO" id="GO:0016810">
    <property type="term" value="F:hydrolase activity, acting on carbon-nitrogen (but not peptide) bonds"/>
    <property type="evidence" value="ECO:0007669"/>
    <property type="project" value="InterPro"/>
</dbReference>
<proteinExistence type="predicted"/>
<organism evidence="3 4">
    <name type="scientific">Agromyces aureus</name>
    <dbReference type="NCBI Taxonomy" id="453304"/>
    <lineage>
        <taxon>Bacteria</taxon>
        <taxon>Bacillati</taxon>
        <taxon>Actinomycetota</taxon>
        <taxon>Actinomycetes</taxon>
        <taxon>Micrococcales</taxon>
        <taxon>Microbacteriaceae</taxon>
        <taxon>Agromyces</taxon>
    </lineage>
</organism>
<dbReference type="PANTHER" id="PTHR22642:SF2">
    <property type="entry name" value="PROTEIN LONG AFTER FAR-RED 3"/>
    <property type="match status" value="1"/>
</dbReference>
<feature type="domain" description="Amidohydrolase 3" evidence="2">
    <location>
        <begin position="54"/>
        <end position="564"/>
    </location>
</feature>
<dbReference type="InterPro" id="IPR011059">
    <property type="entry name" value="Metal-dep_hydrolase_composite"/>
</dbReference>
<dbReference type="InterPro" id="IPR033932">
    <property type="entry name" value="YtcJ-like"/>
</dbReference>
<gene>
    <name evidence="3" type="ORF">ATC03_07825</name>
</gene>
<dbReference type="Gene3D" id="3.10.310.70">
    <property type="match status" value="1"/>
</dbReference>